<protein>
    <submittedName>
        <fullName evidence="2">Uncharacterized protein</fullName>
    </submittedName>
</protein>
<feature type="compositionally biased region" description="Acidic residues" evidence="1">
    <location>
        <begin position="455"/>
        <end position="469"/>
    </location>
</feature>
<organism evidence="2">
    <name type="scientific">Borely moumouvirus</name>
    <dbReference type="NCBI Taxonomy" id="2712067"/>
    <lineage>
        <taxon>Viruses</taxon>
        <taxon>Varidnaviria</taxon>
        <taxon>Bamfordvirae</taxon>
        <taxon>Nucleocytoviricota</taxon>
        <taxon>Megaviricetes</taxon>
        <taxon>Imitervirales</taxon>
        <taxon>Mimiviridae</taxon>
        <taxon>Megamimivirinae</taxon>
        <taxon>Moumouvirus</taxon>
    </lineage>
</organism>
<feature type="compositionally biased region" description="Basic and acidic residues" evidence="1">
    <location>
        <begin position="376"/>
        <end position="389"/>
    </location>
</feature>
<evidence type="ECO:0000313" key="2">
    <source>
        <dbReference type="EMBL" id="QID06134.1"/>
    </source>
</evidence>
<feature type="region of interest" description="Disordered" evidence="1">
    <location>
        <begin position="369"/>
        <end position="389"/>
    </location>
</feature>
<feature type="region of interest" description="Disordered" evidence="1">
    <location>
        <begin position="428"/>
        <end position="479"/>
    </location>
</feature>
<name>A0A6G6ABC5_9VIRU</name>
<reference evidence="2" key="1">
    <citation type="submission" date="2019-07" db="EMBL/GenBank/DDBJ databases">
        <title>The discovery of a new lineage B mimivirus raises questions about particles surface fibrils.</title>
        <authorList>
            <person name="Silva L.K.S."/>
            <person name="Rodrigues R.A.L."/>
            <person name="Andrade A.C.S.P."/>
            <person name="Hikida H."/>
            <person name="Andreani J."/>
            <person name="Levasseur A."/>
            <person name="La Scola B."/>
            <person name="Abrahao J.S."/>
        </authorList>
    </citation>
    <scope>NUCLEOTIDE SEQUENCE</scope>
    <source>
        <strain evidence="2">B60</strain>
    </source>
</reference>
<dbReference type="EMBL" id="MN175499">
    <property type="protein sequence ID" value="QID06134.1"/>
    <property type="molecule type" value="Genomic_DNA"/>
</dbReference>
<accession>A0A6G6ABC5</accession>
<proteinExistence type="predicted"/>
<sequence length="503" mass="58247">MENFRAKNILPFILSSETNNLLNMFMPLETTSRNTVKTNQKSNYIRCLEDHLKYQNKKYTCAYRGYTFNILCPFRFNWIAEVKIPFNHVDYRVFENQLNQVYTVYNGVHRNYGSDSLIITTDSPQDYCLLRESIHGTNESKTIYRDFDFVKKEAMFLIDQMCERQNLYLAGKRRTQYTRNVRPTAPRNVSTLNIVDLISQLQGSNSNYTDILNKITNLGSGQSVFFDIQLDGDSSTSEEQFYQNNSPSNSKNQQARESASRCCEEDCDFCNDPYTPGFDKVEEHNDLSDTNTDYLYNYFINEDKLKQNMNKKPENNYTENNDFNKYMDIFTNYFMESLKTPKKDTEEKSNFETSTNLIDDLLNMINQPKSTVNNTENKKPEDINESVKKDSTVITKDGVTISDYDELNDGDYEFIPDTCSPINCSVYNSESKTDDEEQAMLSNNSEDNYSTESSESADSEMPSLEDAESSAESSQDCDNFSYVDDHWSCVSQQEYQDANVNSE</sequence>
<evidence type="ECO:0000256" key="1">
    <source>
        <dbReference type="SAM" id="MobiDB-lite"/>
    </source>
</evidence>
<feature type="compositionally biased region" description="Polar residues" evidence="1">
    <location>
        <begin position="440"/>
        <end position="454"/>
    </location>
</feature>